<evidence type="ECO:0000313" key="2">
    <source>
        <dbReference type="Proteomes" id="UP001295684"/>
    </source>
</evidence>
<dbReference type="EMBL" id="CAMPGE010022923">
    <property type="protein sequence ID" value="CAI2380917.1"/>
    <property type="molecule type" value="Genomic_DNA"/>
</dbReference>
<evidence type="ECO:0000313" key="1">
    <source>
        <dbReference type="EMBL" id="CAI2380917.1"/>
    </source>
</evidence>
<reference evidence="1" key="1">
    <citation type="submission" date="2023-07" db="EMBL/GenBank/DDBJ databases">
        <authorList>
            <consortium name="AG Swart"/>
            <person name="Singh M."/>
            <person name="Singh A."/>
            <person name="Seah K."/>
            <person name="Emmerich C."/>
        </authorList>
    </citation>
    <scope>NUCLEOTIDE SEQUENCE</scope>
    <source>
        <strain evidence="1">DP1</strain>
    </source>
</reference>
<dbReference type="Proteomes" id="UP001295684">
    <property type="component" value="Unassembled WGS sequence"/>
</dbReference>
<sequence>MYKNPNNSFKRYRCRSRHEGLTPCYFVNKRTTNVLDSARVLKNPAKIASSLRELSSNYSKRYKSYTEKKLAGQYTWISISKSENCNSLFSKSDCLYQIQDKCKTRTISQSINISNSKKKRYSIGITSKMLLSFPTQVQMAILPNFSTGPVIQAPSGGSSRASKKLIQGLVTFKVCKDRSNKYVGQKMLCSKDDTIKTVK</sequence>
<dbReference type="AlphaFoldDB" id="A0AAD2D587"/>
<proteinExistence type="predicted"/>
<accession>A0AAD2D587</accession>
<organism evidence="1 2">
    <name type="scientific">Euplotes crassus</name>
    <dbReference type="NCBI Taxonomy" id="5936"/>
    <lineage>
        <taxon>Eukaryota</taxon>
        <taxon>Sar</taxon>
        <taxon>Alveolata</taxon>
        <taxon>Ciliophora</taxon>
        <taxon>Intramacronucleata</taxon>
        <taxon>Spirotrichea</taxon>
        <taxon>Hypotrichia</taxon>
        <taxon>Euplotida</taxon>
        <taxon>Euplotidae</taxon>
        <taxon>Moneuplotes</taxon>
    </lineage>
</organism>
<protein>
    <submittedName>
        <fullName evidence="1">Uncharacterized protein</fullName>
    </submittedName>
</protein>
<gene>
    <name evidence="1" type="ORF">ECRASSUSDP1_LOCUS22360</name>
</gene>
<keyword evidence="2" id="KW-1185">Reference proteome</keyword>
<comment type="caution">
    <text evidence="1">The sequence shown here is derived from an EMBL/GenBank/DDBJ whole genome shotgun (WGS) entry which is preliminary data.</text>
</comment>
<name>A0AAD2D587_EUPCR</name>